<sequence>MAQLLIVLLAGLVSGALNSVGGGGSFVAFPVLVAAGLAPVTANAATTVALLPGGLASLWVYRRELQPLAGTSTRTLTATSVVGGGLGAVLLLSLPSDSFDAVVPWLLACATLILAFGRRVAAALKTGALNQPTILGGQFVLALYGGYFGGAVGLMMVAFWSIGLGLDPARGNPPRVAQLAAIYFTATVIFLLASDVADRPTTLAALIAGAVAGGFSGATVARRLSPSVLRALVLTLAIAMTVVYFVKASR</sequence>
<keyword evidence="6 8" id="KW-1133">Transmembrane helix</keyword>
<feature type="transmembrane region" description="Helical" evidence="8">
    <location>
        <begin position="102"/>
        <end position="121"/>
    </location>
</feature>
<organism evidence="9 10">
    <name type="scientific">Kribbella qitaiheensis</name>
    <dbReference type="NCBI Taxonomy" id="1544730"/>
    <lineage>
        <taxon>Bacteria</taxon>
        <taxon>Bacillati</taxon>
        <taxon>Actinomycetota</taxon>
        <taxon>Actinomycetes</taxon>
        <taxon>Propionibacteriales</taxon>
        <taxon>Kribbellaceae</taxon>
        <taxon>Kribbella</taxon>
    </lineage>
</organism>
<feature type="transmembrane region" description="Helical" evidence="8">
    <location>
        <begin position="73"/>
        <end position="96"/>
    </location>
</feature>
<keyword evidence="10" id="KW-1185">Reference proteome</keyword>
<evidence type="ECO:0000313" key="9">
    <source>
        <dbReference type="EMBL" id="QNE23169.1"/>
    </source>
</evidence>
<evidence type="ECO:0000256" key="8">
    <source>
        <dbReference type="RuleBase" id="RU363041"/>
    </source>
</evidence>
<dbReference type="Proteomes" id="UP000515563">
    <property type="component" value="Chromosome"/>
</dbReference>
<accession>A0A7G6XAA4</accession>
<evidence type="ECO:0000256" key="3">
    <source>
        <dbReference type="ARBA" id="ARBA00022448"/>
    </source>
</evidence>
<reference evidence="9 10" key="2">
    <citation type="journal article" date="2020" name="Microbiol. Resour. Announc.">
        <title>Antarctic desert soil bacteria exhibit high novel natural product potential, evaluated through long-read genome sequencing and comparative genomics.</title>
        <authorList>
            <person name="Benaud N."/>
            <person name="Edwards R.J."/>
            <person name="Amos T.G."/>
            <person name="D'Agostino P.M."/>
            <person name="Gutierrez-Chavez C."/>
            <person name="Montgomery K."/>
            <person name="Nicetic I."/>
            <person name="Ferrari B.C."/>
        </authorList>
    </citation>
    <scope>NUCLEOTIDE SEQUENCE [LARGE SCALE GENOMIC DNA]</scope>
    <source>
        <strain evidence="9 10">SPB151</strain>
    </source>
</reference>
<evidence type="ECO:0000256" key="4">
    <source>
        <dbReference type="ARBA" id="ARBA00022475"/>
    </source>
</evidence>
<dbReference type="Pfam" id="PF01925">
    <property type="entry name" value="TauE"/>
    <property type="match status" value="1"/>
</dbReference>
<dbReference type="EMBL" id="CP043661">
    <property type="protein sequence ID" value="QNE23169.1"/>
    <property type="molecule type" value="Genomic_DNA"/>
</dbReference>
<feature type="transmembrane region" description="Helical" evidence="8">
    <location>
        <begin position="201"/>
        <end position="221"/>
    </location>
</feature>
<protein>
    <recommendedName>
        <fullName evidence="8">Probable membrane transporter protein</fullName>
    </recommendedName>
</protein>
<keyword evidence="7 8" id="KW-0472">Membrane</keyword>
<reference evidence="10" key="1">
    <citation type="submission" date="2019-09" db="EMBL/GenBank/DDBJ databases">
        <title>Antimicrobial potential of Antarctic Bacteria.</title>
        <authorList>
            <person name="Benaud N."/>
            <person name="Edwards R.J."/>
            <person name="Ferrari B.C."/>
        </authorList>
    </citation>
    <scope>NUCLEOTIDE SEQUENCE [LARGE SCALE GENOMIC DNA]</scope>
    <source>
        <strain evidence="10">SPB151</strain>
    </source>
</reference>
<keyword evidence="4 8" id="KW-1003">Cell membrane</keyword>
<dbReference type="KEGG" id="kqi:F1D05_26680"/>
<evidence type="ECO:0000256" key="1">
    <source>
        <dbReference type="ARBA" id="ARBA00004651"/>
    </source>
</evidence>
<evidence type="ECO:0000256" key="2">
    <source>
        <dbReference type="ARBA" id="ARBA00009142"/>
    </source>
</evidence>
<evidence type="ECO:0000256" key="7">
    <source>
        <dbReference type="ARBA" id="ARBA00023136"/>
    </source>
</evidence>
<feature type="transmembrane region" description="Helical" evidence="8">
    <location>
        <begin position="227"/>
        <end position="246"/>
    </location>
</feature>
<keyword evidence="3" id="KW-0813">Transport</keyword>
<dbReference type="GO" id="GO:0005886">
    <property type="term" value="C:plasma membrane"/>
    <property type="evidence" value="ECO:0007669"/>
    <property type="project" value="UniProtKB-SubCell"/>
</dbReference>
<evidence type="ECO:0000256" key="6">
    <source>
        <dbReference type="ARBA" id="ARBA00022989"/>
    </source>
</evidence>
<dbReference type="PANTHER" id="PTHR30269:SF0">
    <property type="entry name" value="MEMBRANE TRANSPORTER PROTEIN YFCA-RELATED"/>
    <property type="match status" value="1"/>
</dbReference>
<comment type="subcellular location">
    <subcellularLocation>
        <location evidence="1 8">Cell membrane</location>
        <topology evidence="1 8">Multi-pass membrane protein</topology>
    </subcellularLocation>
</comment>
<dbReference type="PANTHER" id="PTHR30269">
    <property type="entry name" value="TRANSMEMBRANE PROTEIN YFCA"/>
    <property type="match status" value="1"/>
</dbReference>
<proteinExistence type="inferred from homology"/>
<feature type="transmembrane region" description="Helical" evidence="8">
    <location>
        <begin position="141"/>
        <end position="164"/>
    </location>
</feature>
<keyword evidence="5 8" id="KW-0812">Transmembrane</keyword>
<feature type="transmembrane region" description="Helical" evidence="8">
    <location>
        <begin position="176"/>
        <end position="194"/>
    </location>
</feature>
<gene>
    <name evidence="9" type="ORF">F1D05_26680</name>
</gene>
<dbReference type="InterPro" id="IPR002781">
    <property type="entry name" value="TM_pro_TauE-like"/>
</dbReference>
<evidence type="ECO:0000313" key="10">
    <source>
        <dbReference type="Proteomes" id="UP000515563"/>
    </source>
</evidence>
<name>A0A7G6XAA4_9ACTN</name>
<feature type="transmembrane region" description="Helical" evidence="8">
    <location>
        <begin position="45"/>
        <end position="61"/>
    </location>
</feature>
<evidence type="ECO:0000256" key="5">
    <source>
        <dbReference type="ARBA" id="ARBA00022692"/>
    </source>
</evidence>
<dbReference type="AlphaFoldDB" id="A0A7G6XAA4"/>
<dbReference type="InterPro" id="IPR052017">
    <property type="entry name" value="TSUP"/>
</dbReference>
<comment type="similarity">
    <text evidence="2 8">Belongs to the 4-toluene sulfonate uptake permease (TSUP) (TC 2.A.102) family.</text>
</comment>